<dbReference type="Proteomes" id="UP000324222">
    <property type="component" value="Unassembled WGS sequence"/>
</dbReference>
<keyword evidence="2" id="KW-1185">Reference proteome</keyword>
<reference evidence="1 2" key="1">
    <citation type="submission" date="2019-05" db="EMBL/GenBank/DDBJ databases">
        <title>Another draft genome of Portunus trituberculatus and its Hox gene families provides insights of decapod evolution.</title>
        <authorList>
            <person name="Jeong J.-H."/>
            <person name="Song I."/>
            <person name="Kim S."/>
            <person name="Choi T."/>
            <person name="Kim D."/>
            <person name="Ryu S."/>
            <person name="Kim W."/>
        </authorList>
    </citation>
    <scope>NUCLEOTIDE SEQUENCE [LARGE SCALE GENOMIC DNA]</scope>
    <source>
        <tissue evidence="1">Muscle</tissue>
    </source>
</reference>
<evidence type="ECO:0000313" key="1">
    <source>
        <dbReference type="EMBL" id="MPD01969.1"/>
    </source>
</evidence>
<comment type="caution">
    <text evidence="1">The sequence shown here is derived from an EMBL/GenBank/DDBJ whole genome shotgun (WGS) entry which is preliminary data.</text>
</comment>
<dbReference type="AlphaFoldDB" id="A0A5B7KA57"/>
<name>A0A5B7KA57_PORTR</name>
<sequence length="23" mass="2330">MVASLPSLPPAPCSFPCPLHPAP</sequence>
<gene>
    <name evidence="1" type="ORF">E2C01_097521</name>
</gene>
<protein>
    <submittedName>
        <fullName evidence="1">Uncharacterized protein</fullName>
    </submittedName>
</protein>
<dbReference type="EMBL" id="VSRR010129384">
    <property type="protein sequence ID" value="MPD01969.1"/>
    <property type="molecule type" value="Genomic_DNA"/>
</dbReference>
<proteinExistence type="predicted"/>
<organism evidence="1 2">
    <name type="scientific">Portunus trituberculatus</name>
    <name type="common">Swimming crab</name>
    <name type="synonym">Neptunus trituberculatus</name>
    <dbReference type="NCBI Taxonomy" id="210409"/>
    <lineage>
        <taxon>Eukaryota</taxon>
        <taxon>Metazoa</taxon>
        <taxon>Ecdysozoa</taxon>
        <taxon>Arthropoda</taxon>
        <taxon>Crustacea</taxon>
        <taxon>Multicrustacea</taxon>
        <taxon>Malacostraca</taxon>
        <taxon>Eumalacostraca</taxon>
        <taxon>Eucarida</taxon>
        <taxon>Decapoda</taxon>
        <taxon>Pleocyemata</taxon>
        <taxon>Brachyura</taxon>
        <taxon>Eubrachyura</taxon>
        <taxon>Portunoidea</taxon>
        <taxon>Portunidae</taxon>
        <taxon>Portuninae</taxon>
        <taxon>Portunus</taxon>
    </lineage>
</organism>
<accession>A0A5B7KA57</accession>
<evidence type="ECO:0000313" key="2">
    <source>
        <dbReference type="Proteomes" id="UP000324222"/>
    </source>
</evidence>